<dbReference type="InterPro" id="IPR050646">
    <property type="entry name" value="Cas1"/>
</dbReference>
<dbReference type="Gene3D" id="1.20.120.920">
    <property type="entry name" value="CRISPR-associated endonuclease Cas1, C-terminal domain"/>
    <property type="match status" value="1"/>
</dbReference>
<keyword evidence="7 10" id="KW-0238">DNA-binding</keyword>
<evidence type="ECO:0000256" key="10">
    <source>
        <dbReference type="HAMAP-Rule" id="MF_01470"/>
    </source>
</evidence>
<dbReference type="InterPro" id="IPR027617">
    <property type="entry name" value="Cas1_PREFRAN"/>
</dbReference>
<dbReference type="RefSeq" id="WP_121734702.1">
    <property type="nucleotide sequence ID" value="NZ_QXXG01000001.1"/>
</dbReference>
<name>A0A3L7ZTR5_PARDI</name>
<evidence type="ECO:0000313" key="12">
    <source>
        <dbReference type="Proteomes" id="UP000278164"/>
    </source>
</evidence>
<evidence type="ECO:0000313" key="11">
    <source>
        <dbReference type="EMBL" id="RLT75235.1"/>
    </source>
</evidence>
<dbReference type="GO" id="GO:0051607">
    <property type="term" value="P:defense response to virus"/>
    <property type="evidence" value="ECO:0007669"/>
    <property type="project" value="UniProtKB-UniRule"/>
</dbReference>
<feature type="binding site" evidence="10">
    <location>
        <position position="230"/>
    </location>
    <ligand>
        <name>Mn(2+)</name>
        <dbReference type="ChEBI" id="CHEBI:29035"/>
    </ligand>
</feature>
<evidence type="ECO:0000256" key="4">
    <source>
        <dbReference type="ARBA" id="ARBA00022801"/>
    </source>
</evidence>
<dbReference type="OrthoDB" id="9803119at2"/>
<protein>
    <recommendedName>
        <fullName evidence="10">CRISPR-associated endonuclease Cas1</fullName>
        <ecNumber evidence="10">3.1.-.-</ecNumber>
    </recommendedName>
</protein>
<feature type="binding site" evidence="10">
    <location>
        <position position="169"/>
    </location>
    <ligand>
        <name>Mn(2+)</name>
        <dbReference type="ChEBI" id="CHEBI:29035"/>
    </ligand>
</feature>
<comment type="subunit">
    <text evidence="9 10">Homodimer, forms a heterotetramer with a Cas2 homodimer.</text>
</comment>
<dbReference type="GO" id="GO:0016787">
    <property type="term" value="F:hydrolase activity"/>
    <property type="evidence" value="ECO:0007669"/>
    <property type="project" value="UniProtKB-KW"/>
</dbReference>
<dbReference type="Proteomes" id="UP000278164">
    <property type="component" value="Unassembled WGS sequence"/>
</dbReference>
<feature type="binding site" evidence="10">
    <location>
        <position position="245"/>
    </location>
    <ligand>
        <name>Mn(2+)</name>
        <dbReference type="ChEBI" id="CHEBI:29035"/>
    </ligand>
</feature>
<evidence type="ECO:0000256" key="8">
    <source>
        <dbReference type="ARBA" id="ARBA00023211"/>
    </source>
</evidence>
<comment type="cofactor">
    <cofactor evidence="10">
        <name>Mg(2+)</name>
        <dbReference type="ChEBI" id="CHEBI:18420"/>
    </cofactor>
    <cofactor evidence="10">
        <name>Mn(2+)</name>
        <dbReference type="ChEBI" id="CHEBI:29035"/>
    </cofactor>
</comment>
<dbReference type="PANTHER" id="PTHR34353">
    <property type="entry name" value="CRISPR-ASSOCIATED ENDONUCLEASE CAS1 1"/>
    <property type="match status" value="1"/>
</dbReference>
<dbReference type="Pfam" id="PF01867">
    <property type="entry name" value="Cas_Cas1"/>
    <property type="match status" value="1"/>
</dbReference>
<comment type="caution">
    <text evidence="11">The sequence shown here is derived from an EMBL/GenBank/DDBJ whole genome shotgun (WGS) entry which is preliminary data.</text>
</comment>
<dbReference type="InterPro" id="IPR042206">
    <property type="entry name" value="CRISPR-assoc_Cas1_C"/>
</dbReference>
<dbReference type="AlphaFoldDB" id="A0A3L7ZTR5"/>
<gene>
    <name evidence="10 11" type="primary">cas1</name>
    <name evidence="11" type="ORF">D7V78_01585</name>
</gene>
<dbReference type="NCBIfam" id="TIGR04329">
    <property type="entry name" value="cas1_PREFRAN"/>
    <property type="match status" value="1"/>
</dbReference>
<dbReference type="NCBIfam" id="TIGR00287">
    <property type="entry name" value="cas1"/>
    <property type="match status" value="1"/>
</dbReference>
<reference evidence="11 12" key="1">
    <citation type="submission" date="2018-09" db="EMBL/GenBank/DDBJ databases">
        <title>Murine metabolic-syndrome-specific gut microbial biobank.</title>
        <authorList>
            <person name="Liu C."/>
        </authorList>
    </citation>
    <scope>NUCLEOTIDE SEQUENCE [LARGE SCALE GENOMIC DNA]</scope>
    <source>
        <strain evidence="11 12">8-P5</strain>
    </source>
</reference>
<dbReference type="CDD" id="cd09634">
    <property type="entry name" value="Cas1_I-II-III"/>
    <property type="match status" value="1"/>
</dbReference>
<dbReference type="GO" id="GO:0043571">
    <property type="term" value="P:maintenance of CRISPR repeat elements"/>
    <property type="evidence" value="ECO:0007669"/>
    <property type="project" value="UniProtKB-UniRule"/>
</dbReference>
<dbReference type="GO" id="GO:0003677">
    <property type="term" value="F:DNA binding"/>
    <property type="evidence" value="ECO:0007669"/>
    <property type="project" value="UniProtKB-KW"/>
</dbReference>
<keyword evidence="5 10" id="KW-0460">Magnesium</keyword>
<dbReference type="PANTHER" id="PTHR34353:SF2">
    <property type="entry name" value="CRISPR-ASSOCIATED ENDONUCLEASE CAS1 1"/>
    <property type="match status" value="1"/>
</dbReference>
<accession>A0A3L7ZTR5</accession>
<keyword evidence="4 10" id="KW-0378">Hydrolase</keyword>
<dbReference type="GO" id="GO:0046872">
    <property type="term" value="F:metal ion binding"/>
    <property type="evidence" value="ECO:0007669"/>
    <property type="project" value="UniProtKB-UniRule"/>
</dbReference>
<evidence type="ECO:0000256" key="2">
    <source>
        <dbReference type="ARBA" id="ARBA00022723"/>
    </source>
</evidence>
<evidence type="ECO:0000256" key="1">
    <source>
        <dbReference type="ARBA" id="ARBA00022722"/>
    </source>
</evidence>
<organism evidence="11 12">
    <name type="scientific">Parabacteroides distasonis</name>
    <dbReference type="NCBI Taxonomy" id="823"/>
    <lineage>
        <taxon>Bacteria</taxon>
        <taxon>Pseudomonadati</taxon>
        <taxon>Bacteroidota</taxon>
        <taxon>Bacteroidia</taxon>
        <taxon>Bacteroidales</taxon>
        <taxon>Tannerellaceae</taxon>
        <taxon>Parabacteroides</taxon>
    </lineage>
</organism>
<comment type="function">
    <text evidence="10">CRISPR (clustered regularly interspaced short palindromic repeat), is an adaptive immune system that provides protection against mobile genetic elements (viruses, transposable elements and conjugative plasmids). CRISPR clusters contain spacers, sequences complementary to antecedent mobile elements, and target invading nucleic acids. CRISPR clusters are transcribed and processed into CRISPR RNA (crRNA). Acts as a dsDNA endonuclease. Involved in the integration of spacer DNA into the CRISPR cassette.</text>
</comment>
<sequence length="326" mass="38707">MFTNKDIEFRTIFVINCICERSLRVSNGELLLEEQVENSNKMKTLTKLPFQKILALFIIGHIRITTPLIEKCKKFGVALVVMKPSLRPVFFWADSAEGNFLLRQRQYEFAKDDISVAKIIVENKIRNQLKALYDTRRKDEFTEQSCATLQGCLSTLLGVTEYDTLMGMEGTAAKSFFATFYQDFDWHQRRPRTKCDALNATLDMGYTILFNYMECFLRMFGFDLYIGVYHRMWFKRKSLVCDIMEPFRPIIDKAVRTAWNRKQFSEKDFLVQKGEYRIRYERNADYCRVFFDALIPYKAEVFKYVQSYYRCFMGRKSVKQYPIFIL</sequence>
<evidence type="ECO:0000256" key="9">
    <source>
        <dbReference type="ARBA" id="ARBA00038592"/>
    </source>
</evidence>
<evidence type="ECO:0000256" key="7">
    <source>
        <dbReference type="ARBA" id="ARBA00023125"/>
    </source>
</evidence>
<comment type="similarity">
    <text evidence="10">Belongs to the CRISPR-associated endonuclease Cas1 family.</text>
</comment>
<keyword evidence="3 10" id="KW-0255">Endonuclease</keyword>
<proteinExistence type="inferred from homology"/>
<dbReference type="GO" id="GO:0004520">
    <property type="term" value="F:DNA endonuclease activity"/>
    <property type="evidence" value="ECO:0007669"/>
    <property type="project" value="InterPro"/>
</dbReference>
<keyword evidence="8 10" id="KW-0464">Manganese</keyword>
<keyword evidence="2 10" id="KW-0479">Metal-binding</keyword>
<dbReference type="EC" id="3.1.-.-" evidence="10"/>
<dbReference type="EMBL" id="RAYI01000001">
    <property type="protein sequence ID" value="RLT75235.1"/>
    <property type="molecule type" value="Genomic_DNA"/>
</dbReference>
<evidence type="ECO:0000256" key="6">
    <source>
        <dbReference type="ARBA" id="ARBA00023118"/>
    </source>
</evidence>
<dbReference type="InterPro" id="IPR002729">
    <property type="entry name" value="CRISPR-assoc_Cas1"/>
</dbReference>
<dbReference type="HAMAP" id="MF_01470">
    <property type="entry name" value="Cas1"/>
    <property type="match status" value="1"/>
</dbReference>
<evidence type="ECO:0000256" key="5">
    <source>
        <dbReference type="ARBA" id="ARBA00022842"/>
    </source>
</evidence>
<evidence type="ECO:0000256" key="3">
    <source>
        <dbReference type="ARBA" id="ARBA00022759"/>
    </source>
</evidence>
<keyword evidence="6 10" id="KW-0051">Antiviral defense</keyword>
<keyword evidence="1 10" id="KW-0540">Nuclease</keyword>